<reference evidence="1 2" key="1">
    <citation type="journal article" date="2020" name="FEMS Microbiol. Ecol.">
        <title>Temporal dynamics of bacterial communities during seed development and maturation.</title>
        <authorList>
            <person name="Chesneau G."/>
            <person name="Torres-Cortes G."/>
            <person name="Briand M."/>
            <person name="Darrasse A."/>
            <person name="Preveaux A."/>
            <person name="Marais C."/>
            <person name="Jacques M.A."/>
            <person name="Shade A."/>
            <person name="Barret M."/>
        </authorList>
    </citation>
    <scope>NUCLEOTIDE SEQUENCE [LARGE SCALE GENOMIC DNA]</scope>
    <source>
        <strain evidence="1 2">CFBP13709</strain>
    </source>
</reference>
<gene>
    <name evidence="1" type="ORF">IFT41_23970</name>
</gene>
<organism evidence="1 2">
    <name type="scientific">Enterobacter agglomerans</name>
    <name type="common">Erwinia herbicola</name>
    <name type="synonym">Pantoea agglomerans</name>
    <dbReference type="NCBI Taxonomy" id="549"/>
    <lineage>
        <taxon>Bacteria</taxon>
        <taxon>Pseudomonadati</taxon>
        <taxon>Pseudomonadota</taxon>
        <taxon>Gammaproteobacteria</taxon>
        <taxon>Enterobacterales</taxon>
        <taxon>Erwiniaceae</taxon>
        <taxon>Pantoea</taxon>
        <taxon>Pantoea agglomerans group</taxon>
    </lineage>
</organism>
<dbReference type="Proteomes" id="UP000610459">
    <property type="component" value="Unassembled WGS sequence"/>
</dbReference>
<comment type="caution">
    <text evidence="1">The sequence shown here is derived from an EMBL/GenBank/DDBJ whole genome shotgun (WGS) entry which is preliminary data.</text>
</comment>
<name>A0ACC5PWZ2_ENTAG</name>
<evidence type="ECO:0000313" key="1">
    <source>
        <dbReference type="EMBL" id="MBD8129157.1"/>
    </source>
</evidence>
<keyword evidence="2" id="KW-1185">Reference proteome</keyword>
<dbReference type="EMBL" id="JACYNR010000038">
    <property type="protein sequence ID" value="MBD8129157.1"/>
    <property type="molecule type" value="Genomic_DNA"/>
</dbReference>
<protein>
    <submittedName>
        <fullName evidence="1">Uncharacterized protein</fullName>
    </submittedName>
</protein>
<proteinExistence type="predicted"/>
<evidence type="ECO:0000313" key="2">
    <source>
        <dbReference type="Proteomes" id="UP000610459"/>
    </source>
</evidence>
<sequence length="78" mass="8609">MSELFTYRTSENVLLSAQRLADLLQCANHLMISGDENNGRYVGSLVDIAAEYAQEITNALDMGEVLTTDTEHGVCNDR</sequence>
<accession>A0ACC5PWZ2</accession>